<dbReference type="Pfam" id="PF14559">
    <property type="entry name" value="TPR_19"/>
    <property type="match status" value="1"/>
</dbReference>
<accession>A0AAV8SY61</accession>
<dbReference type="PANTHER" id="PTHR23082:SF0">
    <property type="entry name" value="GENERAL TRANSCRIPTION FACTOR 3C POLYPEPTIDE 3"/>
    <property type="match status" value="1"/>
</dbReference>
<dbReference type="Gene3D" id="1.25.40.10">
    <property type="entry name" value="Tetratricopeptide repeat domain"/>
    <property type="match status" value="2"/>
</dbReference>
<evidence type="ECO:0000313" key="3">
    <source>
        <dbReference type="EMBL" id="KAJ8759416.1"/>
    </source>
</evidence>
<feature type="compositionally biased region" description="Acidic residues" evidence="2">
    <location>
        <begin position="99"/>
        <end position="128"/>
    </location>
</feature>
<keyword evidence="1" id="KW-0802">TPR repeat</keyword>
<evidence type="ECO:0000313" key="4">
    <source>
        <dbReference type="Proteomes" id="UP001159364"/>
    </source>
</evidence>
<dbReference type="InterPro" id="IPR019734">
    <property type="entry name" value="TPR_rpt"/>
</dbReference>
<evidence type="ECO:0008006" key="5">
    <source>
        <dbReference type="Google" id="ProtNLM"/>
    </source>
</evidence>
<protein>
    <recommendedName>
        <fullName evidence="5">General transcription factor 3C polypeptide 3</fullName>
    </recommendedName>
</protein>
<dbReference type="SUPFAM" id="SSF48452">
    <property type="entry name" value="TPR-like"/>
    <property type="match status" value="3"/>
</dbReference>
<dbReference type="GO" id="GO:0006383">
    <property type="term" value="P:transcription by RNA polymerase III"/>
    <property type="evidence" value="ECO:0007669"/>
    <property type="project" value="InterPro"/>
</dbReference>
<evidence type="ECO:0000256" key="1">
    <source>
        <dbReference type="PROSITE-ProRule" id="PRU00339"/>
    </source>
</evidence>
<dbReference type="PANTHER" id="PTHR23082">
    <property type="entry name" value="TRANSCRIPTION INITIATION FACTOR IIIC TFIIIC , POLYPEPTIDE 3-RELATED"/>
    <property type="match status" value="1"/>
</dbReference>
<dbReference type="AlphaFoldDB" id="A0AAV8SY61"/>
<feature type="repeat" description="TPR" evidence="1">
    <location>
        <begin position="257"/>
        <end position="290"/>
    </location>
</feature>
<dbReference type="EMBL" id="JAIWQS010000007">
    <property type="protein sequence ID" value="KAJ8759416.1"/>
    <property type="molecule type" value="Genomic_DNA"/>
</dbReference>
<dbReference type="PROSITE" id="PS50005">
    <property type="entry name" value="TPR"/>
    <property type="match status" value="2"/>
</dbReference>
<proteinExistence type="predicted"/>
<feature type="repeat" description="TPR" evidence="1">
    <location>
        <begin position="325"/>
        <end position="358"/>
    </location>
</feature>
<dbReference type="InterPro" id="IPR039340">
    <property type="entry name" value="Tfc4/TFIIIC-102/Sfc4"/>
</dbReference>
<dbReference type="FunFam" id="1.25.40.10:FF:000413">
    <property type="entry name" value="General transcription factor 3C polypeptide 3"/>
    <property type="match status" value="1"/>
</dbReference>
<dbReference type="InterPro" id="IPR020825">
    <property type="entry name" value="Phe-tRNA_synthase-like_B3/B4"/>
</dbReference>
<feature type="region of interest" description="Disordered" evidence="2">
    <location>
        <begin position="98"/>
        <end position="137"/>
    </location>
</feature>
<name>A0AAV8SY61_9ROSI</name>
<sequence>MFSLNVHHRSTKAKIVLNTMVTTFSAYCKSKFEVEPVEVIYPDGKSYFYPDLSFYDMEVPLSYITGLVGVSLKTEEILMNNKSAEFDELDKVLEHAFDMDNDDEEEDNDDKEDDDGDEEENDNEGEEDEGKHPLKSDEVDVSGVQLYEQFNHLEYQALADKKRKALSDTNLEEPGKRARQDNISGASFDEIMEAMNYGIRRKSHQSKKRGRRKGSKNKHSPEITRMLGDAVVHHVHGRYEESISVLKEVVRLAPQVHEAYHTLGLVHKALGNTGKAMGFYAIAARLKPKDSSLWRVLYTWHLEQGDLARASMCLSKAIRADPNDIDLRYSHASLYIELGDYQRAAELFDQIVKICPQDGKALKAAAELYFHTGQIERGLNILEDYIKDHPMEVDLTVLDLQASLFMEINAYNNALQHIEHACLVFYSGEELPLQLKIKAGICHIHLGNLEKAEILLGGLQLEAVSSYSDLITEVADAYMSLKCCHSALKYYHMLKPHVGDKKVGYIQSRIAECYLSLEEREKAIMFFYKALDGLEDSVGTRLTLASMMLEDAKEEEAISLLSPPENLGPVDSGCENQKPWWLDGKIKLKLCYIYRAKGMLEDFVNTTFPLVRESLFVKTIRPKVKKRLTLSVLRKRTKILDIGDGVDVFGGVRPLASRSDLSKAARARKLLQKKEEQKAAAKAAGIDFHSDESDDDCWQEVIRLPPLPNFLENEEHHVLIIDLCKALQSLRKYWEALEIISLTRRLANDKLPAEKLDELQSLVNQISYNITDPKYGFDCVRSIVVQHPYSFSAWNCYYRIMSRLGKSYSKHAKFLRYMRAKHSESAPPLVISGHQFTMGSHHQDAAREYLEAYKLLPESPLINLCVGTALINLALGFRLQNKHQCVAQGLAFLYNNLRLTANSQEALYNIARAYHHVGLVSMAVSYYQKVLATCEKDYPVPKLLDESTNPTENLKPGYCDLRKEAAHNLHLIYKKSGALDLARQVLKDHCSF</sequence>
<evidence type="ECO:0000256" key="2">
    <source>
        <dbReference type="SAM" id="MobiDB-lite"/>
    </source>
</evidence>
<dbReference type="Pfam" id="PF13176">
    <property type="entry name" value="TPR_7"/>
    <property type="match status" value="1"/>
</dbReference>
<feature type="compositionally biased region" description="Basic residues" evidence="2">
    <location>
        <begin position="199"/>
        <end position="218"/>
    </location>
</feature>
<organism evidence="3 4">
    <name type="scientific">Erythroxylum novogranatense</name>
    <dbReference type="NCBI Taxonomy" id="1862640"/>
    <lineage>
        <taxon>Eukaryota</taxon>
        <taxon>Viridiplantae</taxon>
        <taxon>Streptophyta</taxon>
        <taxon>Embryophyta</taxon>
        <taxon>Tracheophyta</taxon>
        <taxon>Spermatophyta</taxon>
        <taxon>Magnoliopsida</taxon>
        <taxon>eudicotyledons</taxon>
        <taxon>Gunneridae</taxon>
        <taxon>Pentapetalae</taxon>
        <taxon>rosids</taxon>
        <taxon>fabids</taxon>
        <taxon>Malpighiales</taxon>
        <taxon>Erythroxylaceae</taxon>
        <taxon>Erythroxylum</taxon>
    </lineage>
</organism>
<comment type="caution">
    <text evidence="3">The sequence shown here is derived from an EMBL/GenBank/DDBJ whole genome shotgun (WGS) entry which is preliminary data.</text>
</comment>
<reference evidence="3 4" key="1">
    <citation type="submission" date="2021-09" db="EMBL/GenBank/DDBJ databases">
        <title>Genomic insights and catalytic innovation underlie evolution of tropane alkaloids biosynthesis.</title>
        <authorList>
            <person name="Wang Y.-J."/>
            <person name="Tian T."/>
            <person name="Huang J.-P."/>
            <person name="Huang S.-X."/>
        </authorList>
    </citation>
    <scope>NUCLEOTIDE SEQUENCE [LARGE SCALE GENOMIC DNA]</scope>
    <source>
        <strain evidence="3">KIB-2018</strain>
        <tissue evidence="3">Leaf</tissue>
    </source>
</reference>
<dbReference type="Gene3D" id="3.50.40.10">
    <property type="entry name" value="Phenylalanyl-trna Synthetase, Chain B, domain 3"/>
    <property type="match status" value="1"/>
</dbReference>
<dbReference type="Proteomes" id="UP001159364">
    <property type="component" value="Linkage Group LG07"/>
</dbReference>
<dbReference type="SMART" id="SM00028">
    <property type="entry name" value="TPR"/>
    <property type="match status" value="6"/>
</dbReference>
<dbReference type="InterPro" id="IPR011990">
    <property type="entry name" value="TPR-like_helical_dom_sf"/>
</dbReference>
<feature type="region of interest" description="Disordered" evidence="2">
    <location>
        <begin position="199"/>
        <end position="222"/>
    </location>
</feature>
<keyword evidence="4" id="KW-1185">Reference proteome</keyword>
<dbReference type="GO" id="GO:0000127">
    <property type="term" value="C:transcription factor TFIIIC complex"/>
    <property type="evidence" value="ECO:0007669"/>
    <property type="project" value="TreeGrafter"/>
</dbReference>
<gene>
    <name evidence="3" type="ORF">K2173_006937</name>
</gene>